<proteinExistence type="predicted"/>
<name>A0A385D4J2_9CAUD</name>
<evidence type="ECO:0000313" key="2">
    <source>
        <dbReference type="Proteomes" id="UP000261846"/>
    </source>
</evidence>
<dbReference type="GeneID" id="54999110"/>
<organism evidence="1 2">
    <name type="scientific">Microbacterium phage Neferthena</name>
    <dbReference type="NCBI Taxonomy" id="2301539"/>
    <lineage>
        <taxon>Viruses</taxon>
        <taxon>Duplodnaviria</taxon>
        <taxon>Heunggongvirae</taxon>
        <taxon>Uroviricota</taxon>
        <taxon>Caudoviricetes</taxon>
        <taxon>Neferthenavirus</taxon>
        <taxon>Neferthenavirus neferthena</taxon>
    </lineage>
</organism>
<gene>
    <name evidence="1" type="primary">36</name>
    <name evidence="1" type="ORF">SEA_NEFERTHENA_36</name>
</gene>
<dbReference type="Proteomes" id="UP000261846">
    <property type="component" value="Segment"/>
</dbReference>
<dbReference type="EMBL" id="MH697589">
    <property type="protein sequence ID" value="AXQ52900.1"/>
    <property type="molecule type" value="Genomic_DNA"/>
</dbReference>
<sequence>MPTRFEVFLAWLCWAVTWNRSLAVLRWGRYAHLKGLRHAS</sequence>
<accession>A0A385D4J2</accession>
<reference evidence="1 2" key="1">
    <citation type="submission" date="2018-07" db="EMBL/GenBank/DDBJ databases">
        <authorList>
            <person name="Bray K.S."/>
            <person name="Carr Z.A."/>
            <person name="Cox A."/>
            <person name="Croney S.M."/>
            <person name="Francisco T.J."/>
            <person name="Gragg K.N."/>
            <person name="Gress-Byrd C.M."/>
            <person name="Holcomb E.R."/>
            <person name="Justice T.A."/>
            <person name="Latham E.D."/>
            <person name="Lovell F.C."/>
            <person name="Miller H.N."/>
            <person name="Quesada C."/>
            <person name="Radey J."/>
            <person name="Robinson P.M."/>
            <person name="Scott K.N."/>
            <person name="Smith C.E."/>
            <person name="Stamey B.D."/>
            <person name="Stanley G.P."/>
            <person name="Suchonic E.A."/>
            <person name="Taylor K.N."/>
            <person name="Weindel N.A."/>
            <person name="Wiseman B.T."/>
            <person name="Eckardt M.A."/>
            <person name="Gainey M.D."/>
            <person name="Wallen J.R."/>
            <person name="Garlena R.A."/>
            <person name="Russell D.A."/>
            <person name="Pope W.H."/>
            <person name="Jacobs-Sera D."/>
            <person name="Hatfull G.F."/>
        </authorList>
    </citation>
    <scope>NUCLEOTIDE SEQUENCE [LARGE SCALE GENOMIC DNA]</scope>
</reference>
<protein>
    <submittedName>
        <fullName evidence="1">Uncharacterized protein</fullName>
    </submittedName>
</protein>
<dbReference type="RefSeq" id="YP_009808212.1">
    <property type="nucleotide sequence ID" value="NC_048038.1"/>
</dbReference>
<evidence type="ECO:0000313" key="1">
    <source>
        <dbReference type="EMBL" id="AXQ52900.1"/>
    </source>
</evidence>
<dbReference type="KEGG" id="vg:54999110"/>
<keyword evidence="2" id="KW-1185">Reference proteome</keyword>